<feature type="transmembrane region" description="Helical" evidence="10">
    <location>
        <begin position="179"/>
        <end position="202"/>
    </location>
</feature>
<dbReference type="Proteomes" id="UP000177090">
    <property type="component" value="Unassembled WGS sequence"/>
</dbReference>
<evidence type="ECO:0000256" key="4">
    <source>
        <dbReference type="ARBA" id="ARBA00022519"/>
    </source>
</evidence>
<evidence type="ECO:0000256" key="10">
    <source>
        <dbReference type="HAMAP-Rule" id="MF_01464"/>
    </source>
</evidence>
<keyword evidence="5 10" id="KW-0812">Transmembrane</keyword>
<name>A0A1G2QLV9_9BACT</name>
<evidence type="ECO:0000313" key="12">
    <source>
        <dbReference type="EMBL" id="OHA60901.1"/>
    </source>
</evidence>
<comment type="caution">
    <text evidence="12">The sequence shown here is derived from an EMBL/GenBank/DDBJ whole genome shotgun (WGS) entry which is preliminary data.</text>
</comment>
<evidence type="ECO:0000256" key="2">
    <source>
        <dbReference type="ARBA" id="ARBA00022448"/>
    </source>
</evidence>
<sequence length="289" mass="31187">MVIIKYRSIFLSIAALMVLVSWGAIAYYGLNLGIDFTGGAILELEYPAARPNLEIVQAELVKLGRSDVLVQPIGEKGYLFRAKELSDTDRTALTGNSTVIKRFDAIGPTIGRELANKALIAIALVLLLIIAYIALAFRKVSKPVASWKYGLAAIIALAHDISIPTGLFAYLGYARGTEINALFLTALLAILGLSVSDTIVVFDRVRENLQRRAANTFVDTVGLSLNQVFTRSINISLTTLIALTSVYFFGGESTRDFALTLIVGMTAGIYSSIFIASPLLILFAGKKSS</sequence>
<evidence type="ECO:0000313" key="13">
    <source>
        <dbReference type="Proteomes" id="UP000177090"/>
    </source>
</evidence>
<proteinExistence type="inferred from homology"/>
<dbReference type="InterPro" id="IPR022813">
    <property type="entry name" value="SecD/SecF_arch_bac"/>
</dbReference>
<evidence type="ECO:0000256" key="7">
    <source>
        <dbReference type="ARBA" id="ARBA00022989"/>
    </source>
</evidence>
<feature type="transmembrane region" description="Helical" evidence="10">
    <location>
        <begin position="149"/>
        <end position="173"/>
    </location>
</feature>
<dbReference type="PANTHER" id="PTHR30081:SF8">
    <property type="entry name" value="PROTEIN TRANSLOCASE SUBUNIT SECF"/>
    <property type="match status" value="1"/>
</dbReference>
<dbReference type="InterPro" id="IPR048634">
    <property type="entry name" value="SecD_SecF_C"/>
</dbReference>
<protein>
    <recommendedName>
        <fullName evidence="10">Protein-export membrane protein SecF</fullName>
    </recommendedName>
</protein>
<dbReference type="InterPro" id="IPR005665">
    <property type="entry name" value="SecF_bac"/>
</dbReference>
<comment type="subunit">
    <text evidence="10">Forms a complex with SecD. Part of the essential Sec protein translocation apparatus which comprises SecA, SecYEG and auxiliary proteins SecDF. Other proteins may also be involved.</text>
</comment>
<feature type="transmembrane region" description="Helical" evidence="10">
    <location>
        <begin position="257"/>
        <end position="284"/>
    </location>
</feature>
<gene>
    <name evidence="10" type="primary">secF</name>
    <name evidence="12" type="ORF">A2569_00010</name>
</gene>
<keyword evidence="6 10" id="KW-0653">Protein transport</keyword>
<dbReference type="Pfam" id="PF07549">
    <property type="entry name" value="Sec_GG"/>
    <property type="match status" value="1"/>
</dbReference>
<evidence type="ECO:0000256" key="8">
    <source>
        <dbReference type="ARBA" id="ARBA00023010"/>
    </source>
</evidence>
<dbReference type="PRINTS" id="PR01755">
    <property type="entry name" value="SECFTRNLCASE"/>
</dbReference>
<organism evidence="12 13">
    <name type="scientific">Candidatus Vogelbacteria bacterium RIFOXYD1_FULL_51_18</name>
    <dbReference type="NCBI Taxonomy" id="1802440"/>
    <lineage>
        <taxon>Bacteria</taxon>
        <taxon>Candidatus Vogeliibacteriota</taxon>
    </lineage>
</organism>
<keyword evidence="9 10" id="KW-0472">Membrane</keyword>
<feature type="transmembrane region" description="Helical" evidence="10">
    <location>
        <begin position="9"/>
        <end position="30"/>
    </location>
</feature>
<dbReference type="PROSITE" id="PS50156">
    <property type="entry name" value="SSD"/>
    <property type="match status" value="1"/>
</dbReference>
<comment type="subcellular location">
    <subcellularLocation>
        <location evidence="1 10">Cell membrane</location>
        <topology evidence="1 10">Multi-pass membrane protein</topology>
    </subcellularLocation>
</comment>
<feature type="transmembrane region" description="Helical" evidence="10">
    <location>
        <begin position="233"/>
        <end position="251"/>
    </location>
</feature>
<evidence type="ECO:0000256" key="3">
    <source>
        <dbReference type="ARBA" id="ARBA00022475"/>
    </source>
</evidence>
<dbReference type="GO" id="GO:0043952">
    <property type="term" value="P:protein transport by the Sec complex"/>
    <property type="evidence" value="ECO:0007669"/>
    <property type="project" value="UniProtKB-UniRule"/>
</dbReference>
<keyword evidence="4" id="KW-0997">Cell inner membrane</keyword>
<dbReference type="InterPro" id="IPR022645">
    <property type="entry name" value="SecD/SecF_bac"/>
</dbReference>
<keyword evidence="3 10" id="KW-1003">Cell membrane</keyword>
<accession>A0A1G2QLV9</accession>
<dbReference type="PANTHER" id="PTHR30081">
    <property type="entry name" value="PROTEIN-EXPORT MEMBRANE PROTEIN SEC"/>
    <property type="match status" value="1"/>
</dbReference>
<keyword evidence="2 10" id="KW-0813">Transport</keyword>
<dbReference type="AlphaFoldDB" id="A0A1G2QLV9"/>
<dbReference type="GO" id="GO:0006605">
    <property type="term" value="P:protein targeting"/>
    <property type="evidence" value="ECO:0007669"/>
    <property type="project" value="UniProtKB-UniRule"/>
</dbReference>
<evidence type="ECO:0000256" key="9">
    <source>
        <dbReference type="ARBA" id="ARBA00023136"/>
    </source>
</evidence>
<dbReference type="InterPro" id="IPR022646">
    <property type="entry name" value="SecD/SecF_CS"/>
</dbReference>
<reference evidence="12 13" key="1">
    <citation type="journal article" date="2016" name="Nat. Commun.">
        <title>Thousands of microbial genomes shed light on interconnected biogeochemical processes in an aquifer system.</title>
        <authorList>
            <person name="Anantharaman K."/>
            <person name="Brown C.T."/>
            <person name="Hug L.A."/>
            <person name="Sharon I."/>
            <person name="Castelle C.J."/>
            <person name="Probst A.J."/>
            <person name="Thomas B.C."/>
            <person name="Singh A."/>
            <person name="Wilkins M.J."/>
            <person name="Karaoz U."/>
            <person name="Brodie E.L."/>
            <person name="Williams K.H."/>
            <person name="Hubbard S.S."/>
            <person name="Banfield J.F."/>
        </authorList>
    </citation>
    <scope>NUCLEOTIDE SEQUENCE [LARGE SCALE GENOMIC DNA]</scope>
</reference>
<dbReference type="GO" id="GO:0065002">
    <property type="term" value="P:intracellular protein transmembrane transport"/>
    <property type="evidence" value="ECO:0007669"/>
    <property type="project" value="UniProtKB-UniRule"/>
</dbReference>
<feature type="domain" description="SSD" evidence="11">
    <location>
        <begin position="118"/>
        <end position="282"/>
    </location>
</feature>
<keyword evidence="7 10" id="KW-1133">Transmembrane helix</keyword>
<evidence type="ECO:0000256" key="5">
    <source>
        <dbReference type="ARBA" id="ARBA00022692"/>
    </source>
</evidence>
<evidence type="ECO:0000256" key="6">
    <source>
        <dbReference type="ARBA" id="ARBA00022927"/>
    </source>
</evidence>
<keyword evidence="8 10" id="KW-0811">Translocation</keyword>
<evidence type="ECO:0000259" key="11">
    <source>
        <dbReference type="PROSITE" id="PS50156"/>
    </source>
</evidence>
<comment type="similarity">
    <text evidence="10">Belongs to the SecD/SecF family. SecF subfamily.</text>
</comment>
<dbReference type="GO" id="GO:0015450">
    <property type="term" value="F:protein-transporting ATPase activity"/>
    <property type="evidence" value="ECO:0007669"/>
    <property type="project" value="InterPro"/>
</dbReference>
<evidence type="ECO:0000256" key="1">
    <source>
        <dbReference type="ARBA" id="ARBA00004651"/>
    </source>
</evidence>
<dbReference type="EMBL" id="MHTL01000006">
    <property type="protein sequence ID" value="OHA60901.1"/>
    <property type="molecule type" value="Genomic_DNA"/>
</dbReference>
<dbReference type="HAMAP" id="MF_01464_B">
    <property type="entry name" value="SecF_B"/>
    <property type="match status" value="1"/>
</dbReference>
<dbReference type="GO" id="GO:0005886">
    <property type="term" value="C:plasma membrane"/>
    <property type="evidence" value="ECO:0007669"/>
    <property type="project" value="UniProtKB-SubCell"/>
</dbReference>
<dbReference type="Pfam" id="PF02355">
    <property type="entry name" value="SecD_SecF_C"/>
    <property type="match status" value="1"/>
</dbReference>
<dbReference type="SUPFAM" id="SSF82866">
    <property type="entry name" value="Multidrug efflux transporter AcrB transmembrane domain"/>
    <property type="match status" value="1"/>
</dbReference>
<dbReference type="InterPro" id="IPR000731">
    <property type="entry name" value="SSD"/>
</dbReference>
<dbReference type="STRING" id="1802440.A2569_00010"/>
<dbReference type="Gene3D" id="1.20.1640.10">
    <property type="entry name" value="Multidrug efflux transporter AcrB transmembrane domain"/>
    <property type="match status" value="1"/>
</dbReference>
<comment type="function">
    <text evidence="10">Part of the Sec protein translocase complex. Interacts with the SecYEG preprotein conducting channel. SecDF uses the proton motive force (PMF) to complete protein translocation after the ATP-dependent function of SecA.</text>
</comment>
<dbReference type="NCBIfam" id="TIGR00966">
    <property type="entry name" value="transloc_SecF"/>
    <property type="match status" value="1"/>
</dbReference>
<feature type="transmembrane region" description="Helical" evidence="10">
    <location>
        <begin position="118"/>
        <end position="137"/>
    </location>
</feature>